<keyword evidence="1" id="KW-1133">Transmembrane helix</keyword>
<dbReference type="PANTHER" id="PTHR36834">
    <property type="entry name" value="MEMBRANE PROTEIN-RELATED"/>
    <property type="match status" value="1"/>
</dbReference>
<reference evidence="3 4" key="1">
    <citation type="journal article" date="2019" name="Science, e1252229">
        <title>Invertible promoters mediate bacterial phase variation, antibiotic resistance, and host adaptation in the gut.</title>
        <authorList>
            <person name="Jiang X."/>
            <person name="Hall A.B."/>
            <person name="Arthur T.D."/>
            <person name="Plichta D.R."/>
            <person name="Covington C.T."/>
            <person name="Poyet M."/>
            <person name="Crothers J."/>
            <person name="Moses P.L."/>
            <person name="Tolonen A.C."/>
            <person name="Vlamakis H."/>
            <person name="Alm E.J."/>
            <person name="Xavier R.J."/>
        </authorList>
    </citation>
    <scope>NUCLEOTIDE SEQUENCE [LARGE SCALE GENOMIC DNA]</scope>
    <source>
        <strain evidence="4">aa_0143</strain>
    </source>
</reference>
<sequence>MFLIVGLLLRQLKYGKLEKTQFFAVIALYVFVSIVFGSTVFTRTSGKRMYELIPFWSWRKVIFEHDFMLLEENLLNMHLFVPIGGLLELCLKRIKWKQAASIGLGISVVIELSQLILCRGWFEWDDMIHNTLGCVCGYLIVKKLYVLKRKMADY</sequence>
<dbReference type="InterPro" id="IPR006976">
    <property type="entry name" value="VanZ-like"/>
</dbReference>
<protein>
    <submittedName>
        <fullName evidence="3">VanZ family protein</fullName>
    </submittedName>
</protein>
<feature type="transmembrane region" description="Helical" evidence="1">
    <location>
        <begin position="103"/>
        <end position="122"/>
    </location>
</feature>
<evidence type="ECO:0000313" key="4">
    <source>
        <dbReference type="Proteomes" id="UP000292665"/>
    </source>
</evidence>
<name>A0A4Q5C4G7_9FIRM</name>
<comment type="caution">
    <text evidence="3">The sequence shown here is derived from an EMBL/GenBank/DDBJ whole genome shotgun (WGS) entry which is preliminary data.</text>
</comment>
<gene>
    <name evidence="3" type="ORF">EAI93_13780</name>
</gene>
<evidence type="ECO:0000256" key="1">
    <source>
        <dbReference type="SAM" id="Phobius"/>
    </source>
</evidence>
<feature type="transmembrane region" description="Helical" evidence="1">
    <location>
        <begin position="128"/>
        <end position="147"/>
    </location>
</feature>
<accession>A0A4Q5C4G7</accession>
<evidence type="ECO:0000313" key="3">
    <source>
        <dbReference type="EMBL" id="RYS75859.1"/>
    </source>
</evidence>
<dbReference type="AlphaFoldDB" id="A0A4Q5C4G7"/>
<dbReference type="Pfam" id="PF04892">
    <property type="entry name" value="VanZ"/>
    <property type="match status" value="1"/>
</dbReference>
<keyword evidence="1" id="KW-0812">Transmembrane</keyword>
<dbReference type="PANTHER" id="PTHR36834:SF1">
    <property type="entry name" value="INTEGRAL MEMBRANE PROTEIN"/>
    <property type="match status" value="1"/>
</dbReference>
<keyword evidence="1" id="KW-0472">Membrane</keyword>
<dbReference type="EMBL" id="RCYR01000058">
    <property type="protein sequence ID" value="RYS75859.1"/>
    <property type="molecule type" value="Genomic_DNA"/>
</dbReference>
<proteinExistence type="predicted"/>
<evidence type="ECO:0000259" key="2">
    <source>
        <dbReference type="Pfam" id="PF04892"/>
    </source>
</evidence>
<feature type="domain" description="VanZ-like" evidence="2">
    <location>
        <begin position="24"/>
        <end position="142"/>
    </location>
</feature>
<dbReference type="InterPro" id="IPR053150">
    <property type="entry name" value="Teicoplanin_resist-assoc"/>
</dbReference>
<organism evidence="3 4">
    <name type="scientific">[Ruminococcus] torques</name>
    <dbReference type="NCBI Taxonomy" id="33039"/>
    <lineage>
        <taxon>Bacteria</taxon>
        <taxon>Bacillati</taxon>
        <taxon>Bacillota</taxon>
        <taxon>Clostridia</taxon>
        <taxon>Lachnospirales</taxon>
        <taxon>Lachnospiraceae</taxon>
        <taxon>Mediterraneibacter</taxon>
    </lineage>
</organism>
<dbReference type="Proteomes" id="UP000292665">
    <property type="component" value="Unassembled WGS sequence"/>
</dbReference>
<feature type="transmembrane region" description="Helical" evidence="1">
    <location>
        <begin position="21"/>
        <end position="41"/>
    </location>
</feature>